<evidence type="ECO:0000256" key="6">
    <source>
        <dbReference type="ARBA" id="ARBA00023136"/>
    </source>
</evidence>
<organism evidence="9 10">
    <name type="scientific">Leucobacter ruminantium</name>
    <dbReference type="NCBI Taxonomy" id="1289170"/>
    <lineage>
        <taxon>Bacteria</taxon>
        <taxon>Bacillati</taxon>
        <taxon>Actinomycetota</taxon>
        <taxon>Actinomycetes</taxon>
        <taxon>Micrococcales</taxon>
        <taxon>Microbacteriaceae</taxon>
        <taxon>Leucobacter</taxon>
    </lineage>
</organism>
<dbReference type="EMBL" id="JAGDYL010000008">
    <property type="protein sequence ID" value="MBO1804959.1"/>
    <property type="molecule type" value="Genomic_DNA"/>
</dbReference>
<feature type="transmembrane region" description="Helical" evidence="8">
    <location>
        <begin position="88"/>
        <end position="107"/>
    </location>
</feature>
<dbReference type="SUPFAM" id="SSF103481">
    <property type="entry name" value="Multidrug resistance efflux transporter EmrE"/>
    <property type="match status" value="1"/>
</dbReference>
<keyword evidence="3" id="KW-1003">Cell membrane</keyword>
<proteinExistence type="inferred from homology"/>
<keyword evidence="5 8" id="KW-1133">Transmembrane helix</keyword>
<keyword evidence="10" id="KW-1185">Reference proteome</keyword>
<evidence type="ECO:0000256" key="1">
    <source>
        <dbReference type="ARBA" id="ARBA00004651"/>
    </source>
</evidence>
<evidence type="ECO:0000256" key="3">
    <source>
        <dbReference type="ARBA" id="ARBA00022475"/>
    </source>
</evidence>
<evidence type="ECO:0000256" key="8">
    <source>
        <dbReference type="SAM" id="Phobius"/>
    </source>
</evidence>
<keyword evidence="6 8" id="KW-0472">Membrane</keyword>
<evidence type="ECO:0000256" key="4">
    <source>
        <dbReference type="ARBA" id="ARBA00022692"/>
    </source>
</evidence>
<comment type="caution">
    <text evidence="9">The sequence shown here is derived from an EMBL/GenBank/DDBJ whole genome shotgun (WGS) entry which is preliminary data.</text>
</comment>
<dbReference type="AlphaFoldDB" id="A0A939LUA9"/>
<sequence>MPRGLRADAFLLCAIVSEVTATLSLKALMRAPWLVVVVVIGYGASFVFLALTLRNGKGIGVAYGIWGASGVVLTAVASWWLFGEAISPLMAIGFALIACGVVVVEVGSELHRRRAGRDRAAAADAIEGRDPA</sequence>
<dbReference type="GO" id="GO:0022857">
    <property type="term" value="F:transmembrane transporter activity"/>
    <property type="evidence" value="ECO:0007669"/>
    <property type="project" value="InterPro"/>
</dbReference>
<dbReference type="PANTHER" id="PTHR30561">
    <property type="entry name" value="SMR FAMILY PROTON-DEPENDENT DRUG EFFLUX TRANSPORTER SUGE"/>
    <property type="match status" value="1"/>
</dbReference>
<accession>A0A939LUA9</accession>
<feature type="transmembrane region" description="Helical" evidence="8">
    <location>
        <begin position="31"/>
        <end position="53"/>
    </location>
</feature>
<evidence type="ECO:0000313" key="10">
    <source>
        <dbReference type="Proteomes" id="UP000664398"/>
    </source>
</evidence>
<feature type="transmembrane region" description="Helical" evidence="8">
    <location>
        <begin position="60"/>
        <end position="82"/>
    </location>
</feature>
<comment type="similarity">
    <text evidence="7">Belongs to the drug/metabolite transporter (DMT) superfamily. Small multidrug resistance (SMR) (TC 2.A.7.1) family.</text>
</comment>
<dbReference type="InterPro" id="IPR037185">
    <property type="entry name" value="EmrE-like"/>
</dbReference>
<dbReference type="InterPro" id="IPR045324">
    <property type="entry name" value="Small_multidrug_res"/>
</dbReference>
<evidence type="ECO:0000256" key="2">
    <source>
        <dbReference type="ARBA" id="ARBA00022448"/>
    </source>
</evidence>
<comment type="subcellular location">
    <subcellularLocation>
        <location evidence="1 7">Cell membrane</location>
        <topology evidence="1 7">Multi-pass membrane protein</topology>
    </subcellularLocation>
</comment>
<evidence type="ECO:0000256" key="5">
    <source>
        <dbReference type="ARBA" id="ARBA00022989"/>
    </source>
</evidence>
<name>A0A939LUA9_9MICO</name>
<dbReference type="GO" id="GO:0005886">
    <property type="term" value="C:plasma membrane"/>
    <property type="evidence" value="ECO:0007669"/>
    <property type="project" value="UniProtKB-SubCell"/>
</dbReference>
<reference evidence="9" key="1">
    <citation type="submission" date="2021-03" db="EMBL/GenBank/DDBJ databases">
        <title>Leucobacter chromiisoli sp. nov., isolated from chromium-containing soil of chemical plant.</title>
        <authorList>
            <person name="Xu Z."/>
        </authorList>
    </citation>
    <scope>NUCLEOTIDE SEQUENCE</scope>
    <source>
        <strain evidence="9">A2</strain>
    </source>
</reference>
<keyword evidence="4 7" id="KW-0812">Transmembrane</keyword>
<protein>
    <submittedName>
        <fullName evidence="9">QacE family quaternary ammonium compound efflux SMR transporter</fullName>
    </submittedName>
</protein>
<dbReference type="Proteomes" id="UP000664398">
    <property type="component" value="Unassembled WGS sequence"/>
</dbReference>
<evidence type="ECO:0000313" key="9">
    <source>
        <dbReference type="EMBL" id="MBO1804959.1"/>
    </source>
</evidence>
<dbReference type="Pfam" id="PF00893">
    <property type="entry name" value="Multi_Drug_Res"/>
    <property type="match status" value="1"/>
</dbReference>
<dbReference type="Gene3D" id="1.10.3730.20">
    <property type="match status" value="1"/>
</dbReference>
<gene>
    <name evidence="9" type="ORF">J4H91_06460</name>
</gene>
<dbReference type="InterPro" id="IPR000390">
    <property type="entry name" value="Small_drug/metabolite_transptr"/>
</dbReference>
<keyword evidence="2" id="KW-0813">Transport</keyword>
<evidence type="ECO:0000256" key="7">
    <source>
        <dbReference type="RuleBase" id="RU003942"/>
    </source>
</evidence>
<dbReference type="PANTHER" id="PTHR30561:SF1">
    <property type="entry name" value="MULTIDRUG TRANSPORTER EMRE"/>
    <property type="match status" value="1"/>
</dbReference>